<dbReference type="PANTHER" id="PTHR42798">
    <property type="entry name" value="LIPOPROTEIN-RELEASING SYSTEM ATP-BINDING PROTEIN LOLD"/>
    <property type="match status" value="1"/>
</dbReference>
<dbReference type="InterPro" id="IPR017871">
    <property type="entry name" value="ABC_transporter-like_CS"/>
</dbReference>
<dbReference type="AlphaFoldDB" id="A0AAJ4SI79"/>
<accession>A0AAJ4SI79</accession>
<organism evidence="4 5">
    <name type="scientific">Mammaliicoccus sciuri</name>
    <name type="common">Staphylococcus sciuri</name>
    <dbReference type="NCBI Taxonomy" id="1296"/>
    <lineage>
        <taxon>Bacteria</taxon>
        <taxon>Bacillati</taxon>
        <taxon>Bacillota</taxon>
        <taxon>Bacilli</taxon>
        <taxon>Bacillales</taxon>
        <taxon>Staphylococcaceae</taxon>
        <taxon>Mammaliicoccus</taxon>
    </lineage>
</organism>
<name>A0AAJ4SI79_MAMSC</name>
<feature type="domain" description="ABC transporter" evidence="3">
    <location>
        <begin position="5"/>
        <end position="220"/>
    </location>
</feature>
<evidence type="ECO:0000259" key="3">
    <source>
        <dbReference type="PROSITE" id="PS50893"/>
    </source>
</evidence>
<dbReference type="InterPro" id="IPR003593">
    <property type="entry name" value="AAA+_ATPase"/>
</dbReference>
<dbReference type="Gene3D" id="3.40.50.300">
    <property type="entry name" value="P-loop containing nucleotide triphosphate hydrolases"/>
    <property type="match status" value="1"/>
</dbReference>
<dbReference type="GO" id="GO:0016887">
    <property type="term" value="F:ATP hydrolysis activity"/>
    <property type="evidence" value="ECO:0007669"/>
    <property type="project" value="InterPro"/>
</dbReference>
<keyword evidence="2 4" id="KW-0067">ATP-binding</keyword>
<dbReference type="SUPFAM" id="SSF52540">
    <property type="entry name" value="P-loop containing nucleoside triphosphate hydrolases"/>
    <property type="match status" value="1"/>
</dbReference>
<dbReference type="Pfam" id="PF00005">
    <property type="entry name" value="ABC_tran"/>
    <property type="match status" value="1"/>
</dbReference>
<dbReference type="SMART" id="SM00382">
    <property type="entry name" value="AAA"/>
    <property type="match status" value="1"/>
</dbReference>
<comment type="caution">
    <text evidence="4">The sequence shown here is derived from an EMBL/GenBank/DDBJ whole genome shotgun (WGS) entry which is preliminary data.</text>
</comment>
<dbReference type="InterPro" id="IPR003439">
    <property type="entry name" value="ABC_transporter-like_ATP-bd"/>
</dbReference>
<dbReference type="EMBL" id="RXWV01000030">
    <property type="protein sequence ID" value="RTX73220.1"/>
    <property type="molecule type" value="Genomic_DNA"/>
</dbReference>
<protein>
    <submittedName>
        <fullName evidence="4">ATP-binding cassette domain-containing protein</fullName>
    </submittedName>
</protein>
<dbReference type="GO" id="GO:0005524">
    <property type="term" value="F:ATP binding"/>
    <property type="evidence" value="ECO:0007669"/>
    <property type="project" value="UniProtKB-KW"/>
</dbReference>
<keyword evidence="1" id="KW-0547">Nucleotide-binding</keyword>
<reference evidence="4 5" key="1">
    <citation type="submission" date="2018-10" db="EMBL/GenBank/DDBJ databases">
        <title>A collection Staphylococci species genome sequencing.</title>
        <authorList>
            <person name="Cole K."/>
        </authorList>
    </citation>
    <scope>NUCLEOTIDE SEQUENCE [LARGE SCALE GENOMIC DNA]</scope>
    <source>
        <strain evidence="5">NCTC 12218</strain>
    </source>
</reference>
<dbReference type="InterPro" id="IPR027417">
    <property type="entry name" value="P-loop_NTPase"/>
</dbReference>
<evidence type="ECO:0000313" key="4">
    <source>
        <dbReference type="EMBL" id="RTX73220.1"/>
    </source>
</evidence>
<dbReference type="PROSITE" id="PS50893">
    <property type="entry name" value="ABC_TRANSPORTER_2"/>
    <property type="match status" value="1"/>
</dbReference>
<evidence type="ECO:0000256" key="2">
    <source>
        <dbReference type="ARBA" id="ARBA00022840"/>
    </source>
</evidence>
<evidence type="ECO:0000313" key="5">
    <source>
        <dbReference type="Proteomes" id="UP000274792"/>
    </source>
</evidence>
<dbReference type="RefSeq" id="WP_126477129.1">
    <property type="nucleotide sequence ID" value="NZ_RXWV01000030.1"/>
</dbReference>
<dbReference type="PANTHER" id="PTHR42798:SF4">
    <property type="entry name" value="ABC TRANSPORTER DOMAIN-CONTAINING PROTEIN"/>
    <property type="match status" value="1"/>
</dbReference>
<gene>
    <name evidence="4" type="ORF">CD117_06095</name>
</gene>
<sequence>MNDIIKLEIKQKKFKDKNYSILKNFTLNVMQGEKISIIGESGVGKTSLLNILGLLDTNFQGEYKLFDSNIKNLSQNKLSQWRNQKIGFVLQDSALINSLSIEDNIKLPLLYSKLEKDLNAEDHFKRIVNKIGLDPILKKKPLECSGGQRSRAVFARGIIMKPQIILSDEPTASLDTKNKNNIIDLLFDMNTEFNTTIITVTHDLSVANRHNRLVKLERDE</sequence>
<proteinExistence type="predicted"/>
<evidence type="ECO:0000256" key="1">
    <source>
        <dbReference type="ARBA" id="ARBA00022741"/>
    </source>
</evidence>
<dbReference type="Proteomes" id="UP000274792">
    <property type="component" value="Unassembled WGS sequence"/>
</dbReference>
<dbReference type="PROSITE" id="PS00211">
    <property type="entry name" value="ABC_TRANSPORTER_1"/>
    <property type="match status" value="1"/>
</dbReference>